<reference evidence="1 2" key="1">
    <citation type="submission" date="2014-04" db="EMBL/GenBank/DDBJ databases">
        <authorList>
            <consortium name="DOE Joint Genome Institute"/>
            <person name="Kuo A."/>
            <person name="Tarkka M."/>
            <person name="Buscot F."/>
            <person name="Kohler A."/>
            <person name="Nagy L.G."/>
            <person name="Floudas D."/>
            <person name="Copeland A."/>
            <person name="Barry K.W."/>
            <person name="Cichocki N."/>
            <person name="Veneault-Fourrey C."/>
            <person name="LaButti K."/>
            <person name="Lindquist E.A."/>
            <person name="Lipzen A."/>
            <person name="Lundell T."/>
            <person name="Morin E."/>
            <person name="Murat C."/>
            <person name="Sun H."/>
            <person name="Tunlid A."/>
            <person name="Henrissat B."/>
            <person name="Grigoriev I.V."/>
            <person name="Hibbett D.S."/>
            <person name="Martin F."/>
            <person name="Nordberg H.P."/>
            <person name="Cantor M.N."/>
            <person name="Hua S.X."/>
        </authorList>
    </citation>
    <scope>NUCLEOTIDE SEQUENCE [LARGE SCALE GENOMIC DNA]</scope>
    <source>
        <strain evidence="1 2">F 1598</strain>
    </source>
</reference>
<dbReference type="AlphaFoldDB" id="A0A0C3CPS8"/>
<dbReference type="HOGENOM" id="CLU_2688648_0_0_1"/>
<dbReference type="STRING" id="765440.A0A0C3CPS8"/>
<organism evidence="1 2">
    <name type="scientific">Piloderma croceum (strain F 1598)</name>
    <dbReference type="NCBI Taxonomy" id="765440"/>
    <lineage>
        <taxon>Eukaryota</taxon>
        <taxon>Fungi</taxon>
        <taxon>Dikarya</taxon>
        <taxon>Basidiomycota</taxon>
        <taxon>Agaricomycotina</taxon>
        <taxon>Agaricomycetes</taxon>
        <taxon>Agaricomycetidae</taxon>
        <taxon>Atheliales</taxon>
        <taxon>Atheliaceae</taxon>
        <taxon>Piloderma</taxon>
    </lineage>
</organism>
<dbReference type="EMBL" id="KN832971">
    <property type="protein sequence ID" value="KIM91677.1"/>
    <property type="molecule type" value="Genomic_DNA"/>
</dbReference>
<dbReference type="OrthoDB" id="3259437at2759"/>
<evidence type="ECO:0000313" key="1">
    <source>
        <dbReference type="EMBL" id="KIM91677.1"/>
    </source>
</evidence>
<protein>
    <recommendedName>
        <fullName evidence="3">Cytochrome P450</fullName>
    </recommendedName>
</protein>
<gene>
    <name evidence="1" type="ORF">PILCRDRAFT_136461</name>
</gene>
<evidence type="ECO:0008006" key="3">
    <source>
        <dbReference type="Google" id="ProtNLM"/>
    </source>
</evidence>
<dbReference type="Proteomes" id="UP000054166">
    <property type="component" value="Unassembled WGS sequence"/>
</dbReference>
<sequence length="74" mass="8298">MVGTEGTDWKRHRAVAKPAFNEANNTLVWSETIRIVNEWMSFLESEQPDVKNSTIIVDVLPALTQDMPSPSAVQ</sequence>
<proteinExistence type="predicted"/>
<evidence type="ECO:0000313" key="2">
    <source>
        <dbReference type="Proteomes" id="UP000054166"/>
    </source>
</evidence>
<reference evidence="2" key="2">
    <citation type="submission" date="2015-01" db="EMBL/GenBank/DDBJ databases">
        <title>Evolutionary Origins and Diversification of the Mycorrhizal Mutualists.</title>
        <authorList>
            <consortium name="DOE Joint Genome Institute"/>
            <consortium name="Mycorrhizal Genomics Consortium"/>
            <person name="Kohler A."/>
            <person name="Kuo A."/>
            <person name="Nagy L.G."/>
            <person name="Floudas D."/>
            <person name="Copeland A."/>
            <person name="Barry K.W."/>
            <person name="Cichocki N."/>
            <person name="Veneault-Fourrey C."/>
            <person name="LaButti K."/>
            <person name="Lindquist E.A."/>
            <person name="Lipzen A."/>
            <person name="Lundell T."/>
            <person name="Morin E."/>
            <person name="Murat C."/>
            <person name="Riley R."/>
            <person name="Ohm R."/>
            <person name="Sun H."/>
            <person name="Tunlid A."/>
            <person name="Henrissat B."/>
            <person name="Grigoriev I.V."/>
            <person name="Hibbett D.S."/>
            <person name="Martin F."/>
        </authorList>
    </citation>
    <scope>NUCLEOTIDE SEQUENCE [LARGE SCALE GENOMIC DNA]</scope>
    <source>
        <strain evidence="2">F 1598</strain>
    </source>
</reference>
<accession>A0A0C3CPS8</accession>
<name>A0A0C3CPS8_PILCF</name>
<keyword evidence="2" id="KW-1185">Reference proteome</keyword>
<dbReference type="InParanoid" id="A0A0C3CPS8"/>